<reference evidence="9 10" key="1">
    <citation type="submission" date="2007-01" db="EMBL/GenBank/DDBJ databases">
        <authorList>
            <person name="Haygood M."/>
            <person name="Podell S."/>
            <person name="Anderson C."/>
            <person name="Hopkinson B."/>
            <person name="Roe K."/>
            <person name="Barbeau K."/>
            <person name="Gaasterland T."/>
            <person name="Ferriera S."/>
            <person name="Johnson J."/>
            <person name="Kravitz S."/>
            <person name="Beeson K."/>
            <person name="Sutton G."/>
            <person name="Rogers Y.-H."/>
            <person name="Friedman R."/>
            <person name="Frazier M."/>
            <person name="Venter J.C."/>
        </authorList>
    </citation>
    <scope>NUCLEOTIDE SEQUENCE [LARGE SCALE GENOMIC DNA]</scope>
    <source>
        <strain evidence="9 10">ATCC 23134</strain>
    </source>
</reference>
<dbReference type="InterPro" id="IPR014729">
    <property type="entry name" value="Rossmann-like_a/b/a_fold"/>
</dbReference>
<sequence length="329" mass="36968">MANAPRYRHFKDQQTVLMLIAEIKQRYAFGYTALTNKVIAQIKHYFQAQFPDADPTSGHSRFDNKEDSYLIRPKLMLGLSGGIDSTVATYLAVRAVGKANVLAVSMPARPDDFQSLAHAKLVRQALELPTNNEQVPTIVDISPIVQAHREVMNQTHLAELGLNAGHLAQNTEQRFRSGNFGSRIRIAILYDFKRAIRGRVLGTGNKTELCQGYGTKYGTPLSYDFGLFNQLYKIDIYEMAKVLEVPQVIIDTPPTTGYFEGQTHEGELGASIEEQDIFTYLLFEKNLTPTQIQAKYGASLDFALLMQNRYKVSAHKRVLNEGQQCIMIT</sequence>
<evidence type="ECO:0000256" key="2">
    <source>
        <dbReference type="ARBA" id="ARBA00022598"/>
    </source>
</evidence>
<keyword evidence="5 6" id="KW-0520">NAD</keyword>
<evidence type="ECO:0000256" key="3">
    <source>
        <dbReference type="ARBA" id="ARBA00022741"/>
    </source>
</evidence>
<evidence type="ECO:0000259" key="8">
    <source>
        <dbReference type="Pfam" id="PF02540"/>
    </source>
</evidence>
<dbReference type="EC" id="6.3.1.5" evidence="7"/>
<dbReference type="UniPathway" id="UPA00253"/>
<organism evidence="9 10">
    <name type="scientific">Microscilla marina ATCC 23134</name>
    <dbReference type="NCBI Taxonomy" id="313606"/>
    <lineage>
        <taxon>Bacteria</taxon>
        <taxon>Pseudomonadati</taxon>
        <taxon>Bacteroidota</taxon>
        <taxon>Cytophagia</taxon>
        <taxon>Cytophagales</taxon>
        <taxon>Microscillaceae</taxon>
        <taxon>Microscilla</taxon>
    </lineage>
</organism>
<comment type="catalytic activity">
    <reaction evidence="7">
        <text>deamido-NAD(+) + NH4(+) + ATP = AMP + diphosphate + NAD(+) + H(+)</text>
        <dbReference type="Rhea" id="RHEA:21188"/>
        <dbReference type="ChEBI" id="CHEBI:15378"/>
        <dbReference type="ChEBI" id="CHEBI:28938"/>
        <dbReference type="ChEBI" id="CHEBI:30616"/>
        <dbReference type="ChEBI" id="CHEBI:33019"/>
        <dbReference type="ChEBI" id="CHEBI:57540"/>
        <dbReference type="ChEBI" id="CHEBI:58437"/>
        <dbReference type="ChEBI" id="CHEBI:456215"/>
        <dbReference type="EC" id="6.3.1.5"/>
    </reaction>
</comment>
<evidence type="ECO:0000256" key="7">
    <source>
        <dbReference type="RuleBase" id="RU003812"/>
    </source>
</evidence>
<evidence type="ECO:0000256" key="5">
    <source>
        <dbReference type="ARBA" id="ARBA00023027"/>
    </source>
</evidence>
<proteinExistence type="inferred from homology"/>
<dbReference type="NCBIfam" id="TIGR00552">
    <property type="entry name" value="nadE"/>
    <property type="match status" value="1"/>
</dbReference>
<dbReference type="InterPro" id="IPR003694">
    <property type="entry name" value="NAD_synthase"/>
</dbReference>
<comment type="similarity">
    <text evidence="6">Belongs to the NAD synthetase family.</text>
</comment>
<evidence type="ECO:0000313" key="9">
    <source>
        <dbReference type="EMBL" id="EAY27231.1"/>
    </source>
</evidence>
<comment type="pathway">
    <text evidence="1">Cofactor biosynthesis; NAD(+) biosynthesis.</text>
</comment>
<dbReference type="EMBL" id="AAWS01000025">
    <property type="protein sequence ID" value="EAY27231.1"/>
    <property type="molecule type" value="Genomic_DNA"/>
</dbReference>
<keyword evidence="10" id="KW-1185">Reference proteome</keyword>
<dbReference type="Gene3D" id="3.40.50.620">
    <property type="entry name" value="HUPs"/>
    <property type="match status" value="1"/>
</dbReference>
<dbReference type="GO" id="GO:0008795">
    <property type="term" value="F:NAD+ synthase activity"/>
    <property type="evidence" value="ECO:0007669"/>
    <property type="project" value="UniProtKB-EC"/>
</dbReference>
<dbReference type="GO" id="GO:0003952">
    <property type="term" value="F:NAD+ synthase (glutamine-hydrolyzing) activity"/>
    <property type="evidence" value="ECO:0007669"/>
    <property type="project" value="InterPro"/>
</dbReference>
<dbReference type="OrthoDB" id="9803818at2"/>
<gene>
    <name evidence="9" type="ORF">M23134_06541</name>
</gene>
<dbReference type="AlphaFoldDB" id="A1ZQS6"/>
<accession>A1ZQS6</accession>
<evidence type="ECO:0000256" key="4">
    <source>
        <dbReference type="ARBA" id="ARBA00022840"/>
    </source>
</evidence>
<evidence type="ECO:0000256" key="1">
    <source>
        <dbReference type="ARBA" id="ARBA00004790"/>
    </source>
</evidence>
<keyword evidence="2 6" id="KW-0436">Ligase</keyword>
<protein>
    <recommendedName>
        <fullName evidence="7">NH(3)-dependent NAD(+) synthetase</fullName>
        <ecNumber evidence="7">6.3.1.5</ecNumber>
    </recommendedName>
</protein>
<name>A1ZQS6_MICM2</name>
<dbReference type="Pfam" id="PF02540">
    <property type="entry name" value="NAD_synthase"/>
    <property type="match status" value="1"/>
</dbReference>
<dbReference type="PANTHER" id="PTHR23090">
    <property type="entry name" value="NH 3 /GLUTAMINE-DEPENDENT NAD + SYNTHETASE"/>
    <property type="match status" value="1"/>
</dbReference>
<dbReference type="GO" id="GO:0005524">
    <property type="term" value="F:ATP binding"/>
    <property type="evidence" value="ECO:0007669"/>
    <property type="project" value="UniProtKB-KW"/>
</dbReference>
<keyword evidence="4 6" id="KW-0067">ATP-binding</keyword>
<dbReference type="GO" id="GO:0005737">
    <property type="term" value="C:cytoplasm"/>
    <property type="evidence" value="ECO:0007669"/>
    <property type="project" value="InterPro"/>
</dbReference>
<dbReference type="PANTHER" id="PTHR23090:SF9">
    <property type="entry name" value="GLUTAMINE-DEPENDENT NAD(+) SYNTHETASE"/>
    <property type="match status" value="1"/>
</dbReference>
<dbReference type="Proteomes" id="UP000004095">
    <property type="component" value="Unassembled WGS sequence"/>
</dbReference>
<dbReference type="CDD" id="cd00553">
    <property type="entry name" value="NAD_synthase"/>
    <property type="match status" value="1"/>
</dbReference>
<dbReference type="SUPFAM" id="SSF52402">
    <property type="entry name" value="Adenine nucleotide alpha hydrolases-like"/>
    <property type="match status" value="1"/>
</dbReference>
<dbReference type="eggNOG" id="COG0171">
    <property type="taxonomic scope" value="Bacteria"/>
</dbReference>
<evidence type="ECO:0000313" key="10">
    <source>
        <dbReference type="Proteomes" id="UP000004095"/>
    </source>
</evidence>
<comment type="caution">
    <text evidence="9">The sequence shown here is derived from an EMBL/GenBank/DDBJ whole genome shotgun (WGS) entry which is preliminary data.</text>
</comment>
<feature type="domain" description="NAD/GMP synthase" evidence="8">
    <location>
        <begin position="74"/>
        <end position="318"/>
    </location>
</feature>
<dbReference type="GO" id="GO:0009435">
    <property type="term" value="P:NAD+ biosynthetic process"/>
    <property type="evidence" value="ECO:0007669"/>
    <property type="project" value="UniProtKB-UniPathway"/>
</dbReference>
<keyword evidence="3 6" id="KW-0547">Nucleotide-binding</keyword>
<dbReference type="GO" id="GO:0004359">
    <property type="term" value="F:glutaminase activity"/>
    <property type="evidence" value="ECO:0007669"/>
    <property type="project" value="InterPro"/>
</dbReference>
<dbReference type="RefSeq" id="WP_002699901.1">
    <property type="nucleotide sequence ID" value="NZ_AAWS01000025.1"/>
</dbReference>
<evidence type="ECO:0000256" key="6">
    <source>
        <dbReference type="RuleBase" id="RU003811"/>
    </source>
</evidence>
<dbReference type="InterPro" id="IPR022310">
    <property type="entry name" value="NAD/GMP_synthase"/>
</dbReference>